<keyword evidence="5 6" id="KW-0472">Membrane</keyword>
<name>A0A916RG08_9HYPH</name>
<accession>A0A916RG08</accession>
<feature type="transmembrane region" description="Helical" evidence="6">
    <location>
        <begin position="325"/>
        <end position="346"/>
    </location>
</feature>
<feature type="transmembrane region" description="Helical" evidence="6">
    <location>
        <begin position="560"/>
        <end position="581"/>
    </location>
</feature>
<evidence type="ECO:0000256" key="1">
    <source>
        <dbReference type="ARBA" id="ARBA00004651"/>
    </source>
</evidence>
<proteinExistence type="predicted"/>
<keyword evidence="10" id="KW-1185">Reference proteome</keyword>
<dbReference type="PANTHER" id="PTHR30619">
    <property type="entry name" value="DNA INTERNALIZATION/COMPETENCE PROTEIN COMEC/REC2"/>
    <property type="match status" value="1"/>
</dbReference>
<feature type="transmembrane region" description="Helical" evidence="6">
    <location>
        <begin position="467"/>
        <end position="495"/>
    </location>
</feature>
<evidence type="ECO:0000313" key="9">
    <source>
        <dbReference type="EMBL" id="GGA55115.1"/>
    </source>
</evidence>
<feature type="transmembrane region" description="Helical" evidence="6">
    <location>
        <begin position="358"/>
        <end position="376"/>
    </location>
</feature>
<dbReference type="InterPro" id="IPR004477">
    <property type="entry name" value="ComEC_N"/>
</dbReference>
<evidence type="ECO:0000259" key="7">
    <source>
        <dbReference type="Pfam" id="PF03772"/>
    </source>
</evidence>
<evidence type="ECO:0000256" key="5">
    <source>
        <dbReference type="ARBA" id="ARBA00023136"/>
    </source>
</evidence>
<reference evidence="9" key="2">
    <citation type="submission" date="2020-09" db="EMBL/GenBank/DDBJ databases">
        <authorList>
            <person name="Sun Q."/>
            <person name="Zhou Y."/>
        </authorList>
    </citation>
    <scope>NUCLEOTIDE SEQUENCE</scope>
    <source>
        <strain evidence="9">CGMCC 1.15320</strain>
    </source>
</reference>
<dbReference type="NCBIfam" id="TIGR00360">
    <property type="entry name" value="ComEC_N-term"/>
    <property type="match status" value="1"/>
</dbReference>
<dbReference type="AlphaFoldDB" id="A0A916RG08"/>
<dbReference type="InterPro" id="IPR025405">
    <property type="entry name" value="DUF4131"/>
</dbReference>
<evidence type="ECO:0000259" key="8">
    <source>
        <dbReference type="Pfam" id="PF13567"/>
    </source>
</evidence>
<keyword evidence="4 6" id="KW-1133">Transmembrane helix</keyword>
<feature type="domain" description="DUF4131" evidence="8">
    <location>
        <begin position="99"/>
        <end position="233"/>
    </location>
</feature>
<feature type="transmembrane region" description="Helical" evidence="6">
    <location>
        <begin position="99"/>
        <end position="116"/>
    </location>
</feature>
<feature type="transmembrane region" description="Helical" evidence="6">
    <location>
        <begin position="406"/>
        <end position="422"/>
    </location>
</feature>
<dbReference type="RefSeq" id="WP_188719425.1">
    <property type="nucleotide sequence ID" value="NZ_BMIF01000001.1"/>
</dbReference>
<keyword evidence="2" id="KW-1003">Cell membrane</keyword>
<dbReference type="Pfam" id="PF13567">
    <property type="entry name" value="DUF4131"/>
    <property type="match status" value="1"/>
</dbReference>
<dbReference type="EMBL" id="BMIF01000001">
    <property type="protein sequence ID" value="GGA55115.1"/>
    <property type="molecule type" value="Genomic_DNA"/>
</dbReference>
<feature type="transmembrane region" description="Helical" evidence="6">
    <location>
        <begin position="73"/>
        <end position="93"/>
    </location>
</feature>
<gene>
    <name evidence="9" type="ORF">GCM10011385_05830</name>
</gene>
<comment type="caution">
    <text evidence="9">The sequence shown here is derived from an EMBL/GenBank/DDBJ whole genome shotgun (WGS) entry which is preliminary data.</text>
</comment>
<dbReference type="Pfam" id="PF03772">
    <property type="entry name" value="Competence"/>
    <property type="match status" value="1"/>
</dbReference>
<keyword evidence="3 6" id="KW-0812">Transmembrane</keyword>
<dbReference type="PANTHER" id="PTHR30619:SF1">
    <property type="entry name" value="RECOMBINATION PROTEIN 2"/>
    <property type="match status" value="1"/>
</dbReference>
<dbReference type="Proteomes" id="UP000636264">
    <property type="component" value="Unassembled WGS sequence"/>
</dbReference>
<comment type="subcellular location">
    <subcellularLocation>
        <location evidence="1">Cell membrane</location>
        <topology evidence="1">Multi-pass membrane protein</topology>
    </subcellularLocation>
</comment>
<evidence type="ECO:0000256" key="4">
    <source>
        <dbReference type="ARBA" id="ARBA00022989"/>
    </source>
</evidence>
<evidence type="ECO:0000313" key="10">
    <source>
        <dbReference type="Proteomes" id="UP000636264"/>
    </source>
</evidence>
<reference evidence="9" key="1">
    <citation type="journal article" date="2014" name="Int. J. Syst. Evol. Microbiol.">
        <title>Complete genome sequence of Corynebacterium casei LMG S-19264T (=DSM 44701T), isolated from a smear-ripened cheese.</title>
        <authorList>
            <consortium name="US DOE Joint Genome Institute (JGI-PGF)"/>
            <person name="Walter F."/>
            <person name="Albersmeier A."/>
            <person name="Kalinowski J."/>
            <person name="Ruckert C."/>
        </authorList>
    </citation>
    <scope>NUCLEOTIDE SEQUENCE</scope>
    <source>
        <strain evidence="9">CGMCC 1.15320</strain>
    </source>
</reference>
<dbReference type="InterPro" id="IPR052159">
    <property type="entry name" value="Competence_DNA_uptake"/>
</dbReference>
<evidence type="ECO:0000256" key="2">
    <source>
        <dbReference type="ARBA" id="ARBA00022475"/>
    </source>
</evidence>
<feature type="transmembrane region" description="Helical" evidence="6">
    <location>
        <begin position="507"/>
        <end position="528"/>
    </location>
</feature>
<feature type="transmembrane region" description="Helical" evidence="6">
    <location>
        <begin position="428"/>
        <end position="446"/>
    </location>
</feature>
<feature type="domain" description="ComEC/Rec2-related protein" evidence="7">
    <location>
        <begin position="296"/>
        <end position="582"/>
    </location>
</feature>
<organism evidence="9 10">
    <name type="scientific">Nitratireductor aestuarii</name>
    <dbReference type="NCBI Taxonomy" id="1735103"/>
    <lineage>
        <taxon>Bacteria</taxon>
        <taxon>Pseudomonadati</taxon>
        <taxon>Pseudomonadota</taxon>
        <taxon>Alphaproteobacteria</taxon>
        <taxon>Hyphomicrobiales</taxon>
        <taxon>Phyllobacteriaceae</taxon>
        <taxon>Nitratireductor</taxon>
    </lineage>
</organism>
<feature type="transmembrane region" description="Helical" evidence="6">
    <location>
        <begin position="121"/>
        <end position="139"/>
    </location>
</feature>
<protein>
    <submittedName>
        <fullName evidence="9">Competence protein</fullName>
    </submittedName>
</protein>
<sequence>MSINLSGPAVDERAQFAQAELSEHASVLVPRASQGVDLPATRPSVQLRPWAIERAARTHAWLKEQCATELARGAGFLCLPVFLGAGAVLYYALPEEPGAIALVSTAACLGILVWLARQRSLLFFVLAALLTVVLGSTSAKMEVWRASTPMLGSDIATRITGRVVRIEHQATGRVRLTLDVMKTERPTLRYAPERVRITARKIPENLRSGDVVEGFARLLQPSGPVRPGGYDFAFGNYFSGLGATGFFLTDVVPVADDQPPTILERPMRTLESIREALADRIRQHVSGPEGEVAVALITGYRAGIPEEMNEALRRSGLAHVLSISGLHMALVAGTVMLMIRFGCALFPVFSSSFPVKKFASLAALLFCTLYLSLSGADVAAQRSYFMLAVMLVATLFDRAAISMRNVAIAATVILIVAPHEVIGPSFQMSFAATAALVAGYAAWTEWRSSRLANRTPPSSHVAAKLARYMLAAVGGLALTSIIAGTATAIYGIWHFQRATPLSLPSNLVAMPAISAVVMPCAVLAILALPFGLEGFFLKTMQWGISVMVDVATWFSERTPVDAVGLLPLGGMLWFTAALLVLVGSTTRLRLLALPLAAFGFAAVMERSFPDVMITEDARLVAIRGEGGTLAVNRPRPSGIAIDDWKRALASETVVTPQKGSVDATTASDRFICEEGVCLARHDTGALIVQAQKAGSVTPYCTQAAIIVVEDATVEHPCGDNQTAVVLTGRDLARRGSAAIYLSERGSGPRLVQAIDEPWRPWHEYRAFSRASRGLPPPEKR</sequence>
<dbReference type="GO" id="GO:0005886">
    <property type="term" value="C:plasma membrane"/>
    <property type="evidence" value="ECO:0007669"/>
    <property type="project" value="UniProtKB-SubCell"/>
</dbReference>
<evidence type="ECO:0000256" key="6">
    <source>
        <dbReference type="SAM" id="Phobius"/>
    </source>
</evidence>
<evidence type="ECO:0000256" key="3">
    <source>
        <dbReference type="ARBA" id="ARBA00022692"/>
    </source>
</evidence>